<dbReference type="RefSeq" id="WP_076428864.1">
    <property type="nucleotide sequence ID" value="NZ_FTMP01000010.1"/>
</dbReference>
<dbReference type="AlphaFoldDB" id="A0A1N6WPQ6"/>
<dbReference type="PANTHER" id="PTHR30586:SF0">
    <property type="entry name" value="ION-TRANSLOCATING OXIDOREDUCTASE COMPLEX SUBUNIT E"/>
    <property type="match status" value="1"/>
</dbReference>
<sequence length="190" mass="19820">MKRGLQLLTLAPLIGCTDLLIKALGIGLAGLLLIPLCALLLAPLRARLSGNGLALAALLIGATLASCAELALQLFSAELANALALFLPLLALPCLAQALDDDIGAKRAAQTGMLFALTALAMGTLREVLGHGSLFAHADWLFGPSATGWYWTASLPLLTHSAGGFILLGLIFALLCHFNQDDADERRQAL</sequence>
<accession>A0A1N6WPQ6</accession>
<keyword evidence="6 8" id="KW-1133">Transmembrane helix</keyword>
<gene>
    <name evidence="9" type="ORF">SAMN05878282_110111</name>
</gene>
<dbReference type="PIRSF" id="PIRSF006102">
    <property type="entry name" value="NQR_DE"/>
    <property type="match status" value="1"/>
</dbReference>
<dbReference type="Proteomes" id="UP000185841">
    <property type="component" value="Unassembled WGS sequence"/>
</dbReference>
<keyword evidence="2" id="KW-0813">Transport</keyword>
<proteinExistence type="predicted"/>
<evidence type="ECO:0000256" key="5">
    <source>
        <dbReference type="ARBA" id="ARBA00022967"/>
    </source>
</evidence>
<feature type="transmembrane region" description="Helical" evidence="8">
    <location>
        <begin position="79"/>
        <end position="99"/>
    </location>
</feature>
<evidence type="ECO:0000256" key="8">
    <source>
        <dbReference type="SAM" id="Phobius"/>
    </source>
</evidence>
<feature type="transmembrane region" description="Helical" evidence="8">
    <location>
        <begin position="20"/>
        <end position="41"/>
    </location>
</feature>
<dbReference type="GO" id="GO:0012505">
    <property type="term" value="C:endomembrane system"/>
    <property type="evidence" value="ECO:0007669"/>
    <property type="project" value="UniProtKB-SubCell"/>
</dbReference>
<keyword evidence="5" id="KW-1278">Translocase</keyword>
<feature type="transmembrane region" description="Helical" evidence="8">
    <location>
        <begin position="111"/>
        <end position="129"/>
    </location>
</feature>
<dbReference type="GO" id="GO:0005886">
    <property type="term" value="C:plasma membrane"/>
    <property type="evidence" value="ECO:0007669"/>
    <property type="project" value="TreeGrafter"/>
</dbReference>
<keyword evidence="3" id="KW-1003">Cell membrane</keyword>
<feature type="transmembrane region" description="Helical" evidence="8">
    <location>
        <begin position="53"/>
        <end position="73"/>
    </location>
</feature>
<name>A0A1N6WPQ6_AQUAC</name>
<evidence type="ECO:0000313" key="10">
    <source>
        <dbReference type="Proteomes" id="UP000185841"/>
    </source>
</evidence>
<evidence type="ECO:0000256" key="6">
    <source>
        <dbReference type="ARBA" id="ARBA00022989"/>
    </source>
</evidence>
<evidence type="ECO:0000256" key="3">
    <source>
        <dbReference type="ARBA" id="ARBA00022519"/>
    </source>
</evidence>
<evidence type="ECO:0000313" key="9">
    <source>
        <dbReference type="EMBL" id="SIQ92011.1"/>
    </source>
</evidence>
<keyword evidence="4 8" id="KW-0812">Transmembrane</keyword>
<protein>
    <submittedName>
        <fullName evidence="9">Electron transport complex protein RnfE</fullName>
    </submittedName>
</protein>
<reference evidence="9 10" key="1">
    <citation type="submission" date="2017-01" db="EMBL/GenBank/DDBJ databases">
        <authorList>
            <person name="Mah S.A."/>
            <person name="Swanson W.J."/>
            <person name="Moy G.W."/>
            <person name="Vacquier V.D."/>
        </authorList>
    </citation>
    <scope>NUCLEOTIDE SEQUENCE [LARGE SCALE GENOMIC DNA]</scope>
    <source>
        <strain evidence="9 10">RU36E</strain>
    </source>
</reference>
<keyword evidence="3" id="KW-0997">Cell inner membrane</keyword>
<dbReference type="Pfam" id="PF02508">
    <property type="entry name" value="Rnf-Nqr"/>
    <property type="match status" value="1"/>
</dbReference>
<evidence type="ECO:0000256" key="2">
    <source>
        <dbReference type="ARBA" id="ARBA00022448"/>
    </source>
</evidence>
<keyword evidence="7 8" id="KW-0472">Membrane</keyword>
<evidence type="ECO:0000256" key="4">
    <source>
        <dbReference type="ARBA" id="ARBA00022692"/>
    </source>
</evidence>
<feature type="transmembrane region" description="Helical" evidence="8">
    <location>
        <begin position="149"/>
        <end position="178"/>
    </location>
</feature>
<comment type="subcellular location">
    <subcellularLocation>
        <location evidence="1">Endomembrane system</location>
        <topology evidence="1">Multi-pass membrane protein</topology>
    </subcellularLocation>
</comment>
<dbReference type="InterPro" id="IPR003667">
    <property type="entry name" value="NqrDE/RnfAE"/>
</dbReference>
<dbReference type="PANTHER" id="PTHR30586">
    <property type="entry name" value="ELECTRON TRANSPORT COMPLEX PROTEIN RNFE"/>
    <property type="match status" value="1"/>
</dbReference>
<organism evidence="9 10">
    <name type="scientific">Aquipseudomonas alcaligenes</name>
    <name type="common">Pseudomonas alcaligenes</name>
    <dbReference type="NCBI Taxonomy" id="43263"/>
    <lineage>
        <taxon>Bacteria</taxon>
        <taxon>Pseudomonadati</taxon>
        <taxon>Pseudomonadota</taxon>
        <taxon>Gammaproteobacteria</taxon>
        <taxon>Pseudomonadales</taxon>
        <taxon>Pseudomonadaceae</taxon>
        <taxon>Aquipseudomonas</taxon>
    </lineage>
</organism>
<evidence type="ECO:0000256" key="7">
    <source>
        <dbReference type="ARBA" id="ARBA00023136"/>
    </source>
</evidence>
<evidence type="ECO:0000256" key="1">
    <source>
        <dbReference type="ARBA" id="ARBA00004127"/>
    </source>
</evidence>
<dbReference type="EMBL" id="FTMP01000010">
    <property type="protein sequence ID" value="SIQ92011.1"/>
    <property type="molecule type" value="Genomic_DNA"/>
</dbReference>